<gene>
    <name evidence="2" type="ORF">OK345_11325</name>
</gene>
<sequence length="281" mass="32081">MRLPGGQGAALVLLLPLAACAKAPEVETTRTNEQGCTRLRSVGPQDPFQDPAPLKQACIGPYLLEIPQNYFYNQIGTEHDGSFSLALEYPSLEPFKPGERIGLTADVATRTVAIDYDFIDRIDVRQALRNAYTPMDFERDDPAESMEGRIEGEPVYGLIPYYADLPRIRDYYRSRDFADTTPVMQARWHTDWFVTRDGNGEVERIIKCTSREVTESGIDYRDGKIIKNKIHELPECDHFFILPEQSIRVKINYIRVALEEWQRIEQHAHDLLAAHLKNGNL</sequence>
<dbReference type="CDD" id="cd20897">
    <property type="entry name" value="Smlt3025-like"/>
    <property type="match status" value="1"/>
</dbReference>
<evidence type="ECO:0000256" key="1">
    <source>
        <dbReference type="SAM" id="SignalP"/>
    </source>
</evidence>
<dbReference type="Proteomes" id="UP001209922">
    <property type="component" value="Unassembled WGS sequence"/>
</dbReference>
<dbReference type="InterPro" id="IPR049732">
    <property type="entry name" value="Smlt3025-like"/>
</dbReference>
<proteinExistence type="predicted"/>
<feature type="signal peptide" evidence="1">
    <location>
        <begin position="1"/>
        <end position="21"/>
    </location>
</feature>
<keyword evidence="1" id="KW-0732">Signal</keyword>
<evidence type="ECO:0000313" key="2">
    <source>
        <dbReference type="EMBL" id="MCW4473095.1"/>
    </source>
</evidence>
<accession>A0ABT3JXC5</accession>
<dbReference type="RefSeq" id="WP_265128082.1">
    <property type="nucleotide sequence ID" value="NZ_JAPCHY010000009.1"/>
</dbReference>
<name>A0ABT3JXC5_9XANT</name>
<protein>
    <submittedName>
        <fullName evidence="2">Uncharacterized protein</fullName>
    </submittedName>
</protein>
<comment type="caution">
    <text evidence="2">The sequence shown here is derived from an EMBL/GenBank/DDBJ whole genome shotgun (WGS) entry which is preliminary data.</text>
</comment>
<dbReference type="EMBL" id="JAPCHY010000009">
    <property type="protein sequence ID" value="MCW4473095.1"/>
    <property type="molecule type" value="Genomic_DNA"/>
</dbReference>
<keyword evidence="3" id="KW-1185">Reference proteome</keyword>
<evidence type="ECO:0000313" key="3">
    <source>
        <dbReference type="Proteomes" id="UP001209922"/>
    </source>
</evidence>
<feature type="chain" id="PRO_5045721355" evidence="1">
    <location>
        <begin position="22"/>
        <end position="281"/>
    </location>
</feature>
<reference evidence="2 3" key="1">
    <citation type="submission" date="2022-10" db="EMBL/GenBank/DDBJ databases">
        <title>Xanthomonas sp. H13-6.</title>
        <authorList>
            <person name="Liu X."/>
            <person name="Deng Z."/>
            <person name="Jiang Y."/>
            <person name="Yu T."/>
            <person name="Ai J."/>
        </authorList>
    </citation>
    <scope>NUCLEOTIDE SEQUENCE [LARGE SCALE GENOMIC DNA]</scope>
    <source>
        <strain evidence="2 3">H13-6</strain>
    </source>
</reference>
<organism evidence="2 3">
    <name type="scientific">Xanthomonas chitinilytica</name>
    <dbReference type="NCBI Taxonomy" id="2989819"/>
    <lineage>
        <taxon>Bacteria</taxon>
        <taxon>Pseudomonadati</taxon>
        <taxon>Pseudomonadota</taxon>
        <taxon>Gammaproteobacteria</taxon>
        <taxon>Lysobacterales</taxon>
        <taxon>Lysobacteraceae</taxon>
        <taxon>Xanthomonas</taxon>
    </lineage>
</organism>